<evidence type="ECO:0008006" key="4">
    <source>
        <dbReference type="Google" id="ProtNLM"/>
    </source>
</evidence>
<dbReference type="RefSeq" id="WP_166279559.1">
    <property type="nucleotide sequence ID" value="NZ_JAAFGS010000013.1"/>
</dbReference>
<organism evidence="2 3">
    <name type="scientific">Saccharibacillus alkalitolerans</name>
    <dbReference type="NCBI Taxonomy" id="2705290"/>
    <lineage>
        <taxon>Bacteria</taxon>
        <taxon>Bacillati</taxon>
        <taxon>Bacillota</taxon>
        <taxon>Bacilli</taxon>
        <taxon>Bacillales</taxon>
        <taxon>Paenibacillaceae</taxon>
        <taxon>Saccharibacillus</taxon>
    </lineage>
</organism>
<accession>A0ABX0FDR0</accession>
<keyword evidence="3" id="KW-1185">Reference proteome</keyword>
<evidence type="ECO:0000313" key="2">
    <source>
        <dbReference type="EMBL" id="NGZ78018.1"/>
    </source>
</evidence>
<gene>
    <name evidence="2" type="ORF">GYN08_22245</name>
</gene>
<sequence length="295" mass="32733">MTGKDKKVYAILTAILLAVAASWGLNGVYFNRGQLEKPVFLQHRIEAENGAGSSFILYRLQNRTDERRVEAIELPGIEVRGTTRIRHIEYRQQTLDGYMLEIADTESPAAKVSDEQPIVVRKADVRYDDGSRETADIGEVRFYPPSAAPSDLLYAIGGGSSNRNTGHATLEAGAPVKILSLQSPYLEEAAGKLSLFWADSGTAYEPFDMEQPAGDNPLANLTLPKQVGKKHKTSLGYRFVDRDSRDWSTVYRLLPVMTVQSGERTLDLRPASIEDNPSPSESQIRQFVRSGREKS</sequence>
<comment type="caution">
    <text evidence="2">The sequence shown here is derived from an EMBL/GenBank/DDBJ whole genome shotgun (WGS) entry which is preliminary data.</text>
</comment>
<proteinExistence type="predicted"/>
<evidence type="ECO:0000256" key="1">
    <source>
        <dbReference type="SAM" id="MobiDB-lite"/>
    </source>
</evidence>
<feature type="region of interest" description="Disordered" evidence="1">
    <location>
        <begin position="269"/>
        <end position="295"/>
    </location>
</feature>
<name>A0ABX0FDR0_9BACL</name>
<dbReference type="EMBL" id="JAAFGS010000013">
    <property type="protein sequence ID" value="NGZ78018.1"/>
    <property type="molecule type" value="Genomic_DNA"/>
</dbReference>
<dbReference type="Proteomes" id="UP000800303">
    <property type="component" value="Unassembled WGS sequence"/>
</dbReference>
<reference evidence="2 3" key="1">
    <citation type="submission" date="2020-01" db="EMBL/GenBank/DDBJ databases">
        <title>Polyphasic characterisation and genomic insights into a novel alkali tolerant bacterium VR-M41.</title>
        <authorList>
            <person name="Vemuluri V.R."/>
        </authorList>
    </citation>
    <scope>NUCLEOTIDE SEQUENCE [LARGE SCALE GENOMIC DNA]</scope>
    <source>
        <strain evidence="2 3">VR-M41</strain>
    </source>
</reference>
<evidence type="ECO:0000313" key="3">
    <source>
        <dbReference type="Proteomes" id="UP000800303"/>
    </source>
</evidence>
<feature type="compositionally biased region" description="Polar residues" evidence="1">
    <location>
        <begin position="275"/>
        <end position="285"/>
    </location>
</feature>
<protein>
    <recommendedName>
        <fullName evidence="4">DUF5643 domain-containing protein</fullName>
    </recommendedName>
</protein>